<evidence type="ECO:0000256" key="1">
    <source>
        <dbReference type="SAM" id="MobiDB-lite"/>
    </source>
</evidence>
<name>A0AAD3S071_NEPGR</name>
<comment type="caution">
    <text evidence="2">The sequence shown here is derived from an EMBL/GenBank/DDBJ whole genome shotgun (WGS) entry which is preliminary data.</text>
</comment>
<evidence type="ECO:0000313" key="3">
    <source>
        <dbReference type="Proteomes" id="UP001279734"/>
    </source>
</evidence>
<gene>
    <name evidence="2" type="ORF">Nepgr_003799</name>
</gene>
<organism evidence="2 3">
    <name type="scientific">Nepenthes gracilis</name>
    <name type="common">Slender pitcher plant</name>
    <dbReference type="NCBI Taxonomy" id="150966"/>
    <lineage>
        <taxon>Eukaryota</taxon>
        <taxon>Viridiplantae</taxon>
        <taxon>Streptophyta</taxon>
        <taxon>Embryophyta</taxon>
        <taxon>Tracheophyta</taxon>
        <taxon>Spermatophyta</taxon>
        <taxon>Magnoliopsida</taxon>
        <taxon>eudicotyledons</taxon>
        <taxon>Gunneridae</taxon>
        <taxon>Pentapetalae</taxon>
        <taxon>Caryophyllales</taxon>
        <taxon>Nepenthaceae</taxon>
        <taxon>Nepenthes</taxon>
    </lineage>
</organism>
<dbReference type="AlphaFoldDB" id="A0AAD3S071"/>
<reference evidence="2" key="1">
    <citation type="submission" date="2023-05" db="EMBL/GenBank/DDBJ databases">
        <title>Nepenthes gracilis genome sequencing.</title>
        <authorList>
            <person name="Fukushima K."/>
        </authorList>
    </citation>
    <scope>NUCLEOTIDE SEQUENCE</scope>
    <source>
        <strain evidence="2">SING2019-196</strain>
    </source>
</reference>
<dbReference type="EMBL" id="BSYO01000003">
    <property type="protein sequence ID" value="GMH01960.1"/>
    <property type="molecule type" value="Genomic_DNA"/>
</dbReference>
<dbReference type="Proteomes" id="UP001279734">
    <property type="component" value="Unassembled WGS sequence"/>
</dbReference>
<evidence type="ECO:0000313" key="2">
    <source>
        <dbReference type="EMBL" id="GMH01960.1"/>
    </source>
</evidence>
<feature type="region of interest" description="Disordered" evidence="1">
    <location>
        <begin position="145"/>
        <end position="164"/>
    </location>
</feature>
<keyword evidence="3" id="KW-1185">Reference proteome</keyword>
<sequence>MTGMKKSVGTSVLPSVSSVSIAQATVEAAELTSNVQLLDRNTGFEIAIIGGLPPLSEICNAPRTEEAPSALMISGSTQSAYLQDRIQEAAVASEVPPEDITIPSIGPAKAQFQPIANPPCSEKETRHPEISVSNPMEVQDRVRPDWMNTPASSSHPSLGGHPDRSSTPALRMFLNDIVLNAYFI</sequence>
<accession>A0AAD3S071</accession>
<proteinExistence type="predicted"/>
<protein>
    <submittedName>
        <fullName evidence="2">Uncharacterized protein</fullName>
    </submittedName>
</protein>